<evidence type="ECO:0000313" key="2">
    <source>
        <dbReference type="EMBL" id="NGY04086.1"/>
    </source>
</evidence>
<dbReference type="InterPro" id="IPR000073">
    <property type="entry name" value="AB_hydrolase_1"/>
</dbReference>
<name>A0A6M2BNA5_9GAMM</name>
<dbReference type="InterPro" id="IPR029058">
    <property type="entry name" value="AB_hydrolase_fold"/>
</dbReference>
<sequence>MQETKIREGVADVPGARLRYRLAGTPGAPLLVFENGWGASYEMWTWIERELAPHAQLLFYNRAGIGGSELRAPQTVAGLSAQFAALPAVLGLQGPVIAVGQSYGGLMCSLHAAQIPAVLESVIEIDPTPERAHPHVDAGLRQIHRIVAVLKLCLRLGLPNVVFGPAMKKSLPAAEAATLLRVSLGNGASLDAAREELGLLDDIRAAIAAARPGDFQRLLIGAGTVSEPDGVLGRLLVNSGLARKTFETNQALQRERTQQDPGCRYMSLPYDHGGLVFGHDGARATAAAVLAYLRGPRA</sequence>
<dbReference type="EMBL" id="JAAMOW010000002">
    <property type="protein sequence ID" value="NGY04086.1"/>
    <property type="molecule type" value="Genomic_DNA"/>
</dbReference>
<feature type="domain" description="AB hydrolase-1" evidence="1">
    <location>
        <begin position="29"/>
        <end position="135"/>
    </location>
</feature>
<evidence type="ECO:0000259" key="1">
    <source>
        <dbReference type="Pfam" id="PF00561"/>
    </source>
</evidence>
<evidence type="ECO:0000313" key="3">
    <source>
        <dbReference type="Proteomes" id="UP000472676"/>
    </source>
</evidence>
<protein>
    <submittedName>
        <fullName evidence="2">Alpha/beta hydrolase</fullName>
    </submittedName>
</protein>
<dbReference type="AlphaFoldDB" id="A0A6M2BNA5"/>
<reference evidence="2 3" key="1">
    <citation type="journal article" date="2014" name="Int. J. Syst. Evol. Microbiol.">
        <title>Solimonas terrae sp. nov., isolated from soil.</title>
        <authorList>
            <person name="Kim S.J."/>
            <person name="Moon J.Y."/>
            <person name="Weon H.Y."/>
            <person name="Ahn J.H."/>
            <person name="Chen W.M."/>
            <person name="Kwon S.W."/>
        </authorList>
    </citation>
    <scope>NUCLEOTIDE SEQUENCE [LARGE SCALE GENOMIC DNA]</scope>
    <source>
        <strain evidence="2 3">KIS83-12</strain>
    </source>
</reference>
<accession>A0A6M2BNA5</accession>
<gene>
    <name evidence="2" type="ORF">G7Y85_04860</name>
</gene>
<keyword evidence="2" id="KW-0378">Hydrolase</keyword>
<proteinExistence type="predicted"/>
<dbReference type="Proteomes" id="UP000472676">
    <property type="component" value="Unassembled WGS sequence"/>
</dbReference>
<keyword evidence="3" id="KW-1185">Reference proteome</keyword>
<dbReference type="RefSeq" id="WP_166252651.1">
    <property type="nucleotide sequence ID" value="NZ_JAAMOW010000002.1"/>
</dbReference>
<dbReference type="SUPFAM" id="SSF53474">
    <property type="entry name" value="alpha/beta-Hydrolases"/>
    <property type="match status" value="1"/>
</dbReference>
<organism evidence="2 3">
    <name type="scientific">Solimonas terrae</name>
    <dbReference type="NCBI Taxonomy" id="1396819"/>
    <lineage>
        <taxon>Bacteria</taxon>
        <taxon>Pseudomonadati</taxon>
        <taxon>Pseudomonadota</taxon>
        <taxon>Gammaproteobacteria</taxon>
        <taxon>Nevskiales</taxon>
        <taxon>Nevskiaceae</taxon>
        <taxon>Solimonas</taxon>
    </lineage>
</organism>
<comment type="caution">
    <text evidence="2">The sequence shown here is derived from an EMBL/GenBank/DDBJ whole genome shotgun (WGS) entry which is preliminary data.</text>
</comment>
<dbReference type="GO" id="GO:0016787">
    <property type="term" value="F:hydrolase activity"/>
    <property type="evidence" value="ECO:0007669"/>
    <property type="project" value="UniProtKB-KW"/>
</dbReference>
<dbReference type="Pfam" id="PF00561">
    <property type="entry name" value="Abhydrolase_1"/>
    <property type="match status" value="1"/>
</dbReference>
<dbReference type="Gene3D" id="3.40.50.1820">
    <property type="entry name" value="alpha/beta hydrolase"/>
    <property type="match status" value="1"/>
</dbReference>